<evidence type="ECO:0000313" key="8">
    <source>
        <dbReference type="EMBL" id="GEU41995.1"/>
    </source>
</evidence>
<comment type="caution">
    <text evidence="8">The sequence shown here is derived from an EMBL/GenBank/DDBJ whole genome shotgun (WGS) entry which is preliminary data.</text>
</comment>
<dbReference type="Pfam" id="PF02780">
    <property type="entry name" value="Transketolase_C"/>
    <property type="match status" value="1"/>
</dbReference>
<name>A0A6L2K1Q8_TANCI</name>
<dbReference type="InterPro" id="IPR001246">
    <property type="entry name" value="LipOase_plant"/>
</dbReference>
<dbReference type="GO" id="GO:0046872">
    <property type="term" value="F:metal ion binding"/>
    <property type="evidence" value="ECO:0007669"/>
    <property type="project" value="InterPro"/>
</dbReference>
<evidence type="ECO:0000256" key="3">
    <source>
        <dbReference type="ARBA" id="ARBA00022679"/>
    </source>
</evidence>
<feature type="coiled-coil region" evidence="5">
    <location>
        <begin position="595"/>
        <end position="629"/>
    </location>
</feature>
<evidence type="ECO:0000259" key="7">
    <source>
        <dbReference type="PROSITE" id="PS51393"/>
    </source>
</evidence>
<gene>
    <name evidence="8" type="ORF">Tci_013973</name>
</gene>
<evidence type="ECO:0000256" key="1">
    <source>
        <dbReference type="ARBA" id="ARBA00001946"/>
    </source>
</evidence>
<comment type="subunit">
    <text evidence="2">Homodimer.</text>
</comment>
<feature type="compositionally biased region" description="Polar residues" evidence="6">
    <location>
        <begin position="827"/>
        <end position="838"/>
    </location>
</feature>
<reference evidence="8" key="1">
    <citation type="journal article" date="2019" name="Sci. Rep.">
        <title>Draft genome of Tanacetum cinerariifolium, the natural source of mosquito coil.</title>
        <authorList>
            <person name="Yamashiro T."/>
            <person name="Shiraishi A."/>
            <person name="Satake H."/>
            <person name="Nakayama K."/>
        </authorList>
    </citation>
    <scope>NUCLEOTIDE SEQUENCE</scope>
</reference>
<dbReference type="GO" id="GO:0016702">
    <property type="term" value="F:oxidoreductase activity, acting on single donors with incorporation of molecular oxygen, incorporation of two atoms of oxygen"/>
    <property type="evidence" value="ECO:0007669"/>
    <property type="project" value="InterPro"/>
</dbReference>
<dbReference type="PROSITE" id="PS51393">
    <property type="entry name" value="LIPOXYGENASE_3"/>
    <property type="match status" value="1"/>
</dbReference>
<dbReference type="InterPro" id="IPR033248">
    <property type="entry name" value="Transketolase_C"/>
</dbReference>
<dbReference type="PANTHER" id="PTHR43322:SF4">
    <property type="entry name" value="1-DEOXY-D-XYLULOSE-5-PHOSPHATE SYNTHASE 2, CHLOROPLASTIC-RELATED"/>
    <property type="match status" value="1"/>
</dbReference>
<protein>
    <submittedName>
        <fullName evidence="8">Linoleate 13S-lipoxygenase 2-1, chloroplastic-like</fullName>
    </submittedName>
</protein>
<dbReference type="GO" id="GO:0016114">
    <property type="term" value="P:terpenoid biosynthetic process"/>
    <property type="evidence" value="ECO:0007669"/>
    <property type="project" value="InterPro"/>
</dbReference>
<feature type="region of interest" description="Disordered" evidence="6">
    <location>
        <begin position="942"/>
        <end position="968"/>
    </location>
</feature>
<keyword evidence="5" id="KW-0175">Coiled coil</keyword>
<feature type="region of interest" description="Disordered" evidence="6">
    <location>
        <begin position="827"/>
        <end position="857"/>
    </location>
</feature>
<evidence type="ECO:0000256" key="2">
    <source>
        <dbReference type="ARBA" id="ARBA00011738"/>
    </source>
</evidence>
<dbReference type="GO" id="GO:0008661">
    <property type="term" value="F:1-deoxy-D-xylulose-5-phosphate synthase activity"/>
    <property type="evidence" value="ECO:0007669"/>
    <property type="project" value="InterPro"/>
</dbReference>
<accession>A0A6L2K1Q8</accession>
<dbReference type="InterPro" id="IPR005477">
    <property type="entry name" value="Dxylulose-5-P_synthase"/>
</dbReference>
<keyword evidence="3" id="KW-0808">Transferase</keyword>
<dbReference type="PANTHER" id="PTHR43322">
    <property type="entry name" value="1-D-DEOXYXYLULOSE 5-PHOSPHATE SYNTHASE-RELATED"/>
    <property type="match status" value="1"/>
</dbReference>
<evidence type="ECO:0000256" key="4">
    <source>
        <dbReference type="ARBA" id="ARBA00023052"/>
    </source>
</evidence>
<dbReference type="PRINTS" id="PR00468">
    <property type="entry name" value="PLTLPOXGNASE"/>
</dbReference>
<dbReference type="SUPFAM" id="SSF48484">
    <property type="entry name" value="Lipoxigenase"/>
    <property type="match status" value="1"/>
</dbReference>
<dbReference type="Gene3D" id="4.10.375.10">
    <property type="entry name" value="Lipoxygenase-1, Domain 2"/>
    <property type="match status" value="1"/>
</dbReference>
<evidence type="ECO:0000256" key="5">
    <source>
        <dbReference type="SAM" id="Coils"/>
    </source>
</evidence>
<dbReference type="SUPFAM" id="SSF52922">
    <property type="entry name" value="TK C-terminal domain-like"/>
    <property type="match status" value="1"/>
</dbReference>
<dbReference type="Gene3D" id="3.40.50.920">
    <property type="match status" value="1"/>
</dbReference>
<comment type="cofactor">
    <cofactor evidence="1">
        <name>Mg(2+)</name>
        <dbReference type="ChEBI" id="CHEBI:18420"/>
    </cofactor>
</comment>
<dbReference type="InterPro" id="IPR009014">
    <property type="entry name" value="Transketo_C/PFOR_II"/>
</dbReference>
<dbReference type="EMBL" id="BKCJ010001510">
    <property type="protein sequence ID" value="GEU41995.1"/>
    <property type="molecule type" value="Genomic_DNA"/>
</dbReference>
<organism evidence="8">
    <name type="scientific">Tanacetum cinerariifolium</name>
    <name type="common">Dalmatian daisy</name>
    <name type="synonym">Chrysanthemum cinerariifolium</name>
    <dbReference type="NCBI Taxonomy" id="118510"/>
    <lineage>
        <taxon>Eukaryota</taxon>
        <taxon>Viridiplantae</taxon>
        <taxon>Streptophyta</taxon>
        <taxon>Embryophyta</taxon>
        <taxon>Tracheophyta</taxon>
        <taxon>Spermatophyta</taxon>
        <taxon>Magnoliopsida</taxon>
        <taxon>eudicotyledons</taxon>
        <taxon>Gunneridae</taxon>
        <taxon>Pentapetalae</taxon>
        <taxon>asterids</taxon>
        <taxon>campanulids</taxon>
        <taxon>Asterales</taxon>
        <taxon>Asteraceae</taxon>
        <taxon>Asteroideae</taxon>
        <taxon>Anthemideae</taxon>
        <taxon>Anthemidinae</taxon>
        <taxon>Tanacetum</taxon>
    </lineage>
</organism>
<sequence>MLGFCKPLDPELIKRLANEHEVLLSIEEVSIGGFGSHVAHFLSLNGLLDGKLKSYLPSETPKAQKSLGTKDMESLHGNGQGERKLSEKIYDYDVYNDLLSLGRLVLGGDEHPYPRRCRTGRAILVKIKEVTFGAKTLYPVLHGAVSILNLVVTDKDNVFPLFTSIEFLFNQGVNVPAPDNGILSALPRFVKWATDATNTVISSRPLKPSTSVCMVQLGKGRQRSDQGACKVFGCLLGNFIEVLEVLEVLGCLKDLLAEACFCSNVELIEKEIKRMVMEASRAEYIANDKFNHQLGRREYSTSEAKPSSFRGSKVLGGCWEVVGKVLESRGNGGDGLEKREKAENRKSASCVVDAPYGLFVNHIRTGWQQQHLRASGEDVAVQGVPLQAEQYDWLADTDEEVDEKELEAHYSYMAKIQEAQSEIPCLYAYPYDQNTHANRLIPDGEETLALKRESRSKLNKDKVRPYDYTKLNSLYEIFKPPTQEYETQLAHANEIKRKMWRKSFVKSKPNICKNVEFLPVSKSISKSRQAYNAMTNNINHFKRICDDAWTKHSKVIFCTLTALDMELLIQTCLMPLAIKTESDSLKFVHELKQEMHTDLKYIESLEKEIDELESKRAEFSDMYDEILQDCVSKDVKCSYLQSLSDLDALAELQFEKHSISLEIDFQKRKEQVKNDNVWNEKASNVFRKEREQYIKIQDLKAKLQDKNIAISELNKLIEKGNGKSVDTKFDKPSVVRQTNAKRIPKPSLLGKPAPFSDSLKRKYFPKTRSVSKANVSEGLLKPVTAQTSPQTARKAVNNTNVLKPGMYRIDNRTTHTRAPQLTQIVRNTNPGVSTSTGVNHKPNVSRPQLKSNQSRDKVLRNNSQVKVKKTQVEVHPRISSVSNKMKSVIACNDSLQSRTLNATAVCATCNKCLVDSNHFACVTKILNDVHARTKKPTVVPISTKKPKSQANKSIATSNKKKVASKSTNKKPQSYFRVMYENTKKEWKWWIERQSPSGYKWVPKAKMQWVPKAKKQESQMKSYHNSNLLKLELILFNGAGLCWEGGGVMGEVVGEVERGWEVMEMWHGSWRDFWLVVNSAFKNVGGKKSDFVKFT</sequence>
<dbReference type="AlphaFoldDB" id="A0A6L2K1Q8"/>
<evidence type="ECO:0000256" key="6">
    <source>
        <dbReference type="SAM" id="MobiDB-lite"/>
    </source>
</evidence>
<proteinExistence type="predicted"/>
<dbReference type="InterPro" id="IPR013819">
    <property type="entry name" value="LipOase_C"/>
</dbReference>
<dbReference type="InterPro" id="IPR036226">
    <property type="entry name" value="LipOase_C_sf"/>
</dbReference>
<feature type="domain" description="Lipoxygenase" evidence="7">
    <location>
        <begin position="54"/>
        <end position="178"/>
    </location>
</feature>
<dbReference type="Pfam" id="PF00305">
    <property type="entry name" value="Lipoxygenase"/>
    <property type="match status" value="1"/>
</dbReference>
<keyword evidence="4" id="KW-0786">Thiamine pyrophosphate</keyword>